<keyword evidence="6 7" id="KW-0472">Membrane</keyword>
<dbReference type="PRINTS" id="PR00926">
    <property type="entry name" value="MITOCARRIER"/>
</dbReference>
<keyword evidence="5" id="KW-0677">Repeat</keyword>
<name>A0A9X0A6J5_9CNID</name>
<dbReference type="PANTHER" id="PTHR46314">
    <property type="entry name" value="SOLUTE CARRIER FAMILY 25 MEMBER 44"/>
    <property type="match status" value="1"/>
</dbReference>
<feature type="transmembrane region" description="Helical" evidence="9">
    <location>
        <begin position="163"/>
        <end position="183"/>
    </location>
</feature>
<evidence type="ECO:0000256" key="3">
    <source>
        <dbReference type="ARBA" id="ARBA00022448"/>
    </source>
</evidence>
<keyword evidence="3 8" id="KW-0813">Transport</keyword>
<evidence type="ECO:0000256" key="7">
    <source>
        <dbReference type="PROSITE-ProRule" id="PRU00282"/>
    </source>
</evidence>
<evidence type="ECO:0000313" key="11">
    <source>
        <dbReference type="Proteomes" id="UP001163046"/>
    </source>
</evidence>
<keyword evidence="4 7" id="KW-0812">Transmembrane</keyword>
<dbReference type="SUPFAM" id="SSF103506">
    <property type="entry name" value="Mitochondrial carrier"/>
    <property type="match status" value="1"/>
</dbReference>
<comment type="similarity">
    <text evidence="2 8">Belongs to the mitochondrial carrier (TC 2.A.29) family.</text>
</comment>
<organism evidence="10 11">
    <name type="scientific">Desmophyllum pertusum</name>
    <dbReference type="NCBI Taxonomy" id="174260"/>
    <lineage>
        <taxon>Eukaryota</taxon>
        <taxon>Metazoa</taxon>
        <taxon>Cnidaria</taxon>
        <taxon>Anthozoa</taxon>
        <taxon>Hexacorallia</taxon>
        <taxon>Scleractinia</taxon>
        <taxon>Caryophylliina</taxon>
        <taxon>Caryophylliidae</taxon>
        <taxon>Desmophyllum</taxon>
    </lineage>
</organism>
<dbReference type="InterPro" id="IPR018108">
    <property type="entry name" value="MCP_transmembrane"/>
</dbReference>
<reference evidence="10" key="1">
    <citation type="submission" date="2023-01" db="EMBL/GenBank/DDBJ databases">
        <title>Genome assembly of the deep-sea coral Lophelia pertusa.</title>
        <authorList>
            <person name="Herrera S."/>
            <person name="Cordes E."/>
        </authorList>
    </citation>
    <scope>NUCLEOTIDE SEQUENCE</scope>
    <source>
        <strain evidence="10">USNM1676648</strain>
        <tissue evidence="10">Polyp</tissue>
    </source>
</reference>
<evidence type="ECO:0008006" key="12">
    <source>
        <dbReference type="Google" id="ProtNLM"/>
    </source>
</evidence>
<evidence type="ECO:0000256" key="6">
    <source>
        <dbReference type="ARBA" id="ARBA00023136"/>
    </source>
</evidence>
<sequence>MPEHVRHIEWEEMDKKKFYFFGPTLFLGIRALLYPANLVKTRLQVQRKDALYKGSFDAFVKVIRFEGLRGLYKGFLVSSLGLLSGQCYITTLELIRTRTKEYNNAVRGFLAGGCASLVGQTITVPVDVVSQKLMVQGQGEHTAKLKGASTIIREIVKRNGPLGLYRGYLISLMTYAPSSAIWWSSYGTYTGMVSSIVPSGTPHMLVLALAGSMAGFTTATLTNPLDIMRTRLQVGGGKSTLILQMFRSLLQEEGPKGLTKGLSARMLAMVPSSIAMVLGYETVKRLSLKTAEVQTLCVQEEGYLEASF</sequence>
<accession>A0A9X0A6J5</accession>
<protein>
    <recommendedName>
        <fullName evidence="12">Solute carrier family 25 member 44</fullName>
    </recommendedName>
</protein>
<feature type="repeat" description="Solcar" evidence="7">
    <location>
        <begin position="103"/>
        <end position="192"/>
    </location>
</feature>
<dbReference type="GO" id="GO:0015658">
    <property type="term" value="F:branched-chain amino acid transmembrane transporter activity"/>
    <property type="evidence" value="ECO:0007669"/>
    <property type="project" value="InterPro"/>
</dbReference>
<dbReference type="GO" id="GO:0005739">
    <property type="term" value="C:mitochondrion"/>
    <property type="evidence" value="ECO:0007669"/>
    <property type="project" value="InterPro"/>
</dbReference>
<keyword evidence="9" id="KW-1133">Transmembrane helix</keyword>
<evidence type="ECO:0000313" key="10">
    <source>
        <dbReference type="EMBL" id="KAJ7394135.1"/>
    </source>
</evidence>
<evidence type="ECO:0000256" key="9">
    <source>
        <dbReference type="SAM" id="Phobius"/>
    </source>
</evidence>
<dbReference type="EMBL" id="MU825397">
    <property type="protein sequence ID" value="KAJ7394135.1"/>
    <property type="molecule type" value="Genomic_DNA"/>
</dbReference>
<evidence type="ECO:0000256" key="4">
    <source>
        <dbReference type="ARBA" id="ARBA00022692"/>
    </source>
</evidence>
<dbReference type="OrthoDB" id="250329at2759"/>
<dbReference type="AlphaFoldDB" id="A0A9X0A6J5"/>
<proteinExistence type="inferred from homology"/>
<dbReference type="InterPro" id="IPR023395">
    <property type="entry name" value="MCP_dom_sf"/>
</dbReference>
<evidence type="ECO:0000256" key="8">
    <source>
        <dbReference type="RuleBase" id="RU000488"/>
    </source>
</evidence>
<dbReference type="InterPro" id="IPR002067">
    <property type="entry name" value="MCP"/>
</dbReference>
<feature type="repeat" description="Solcar" evidence="7">
    <location>
        <begin position="16"/>
        <end position="98"/>
    </location>
</feature>
<dbReference type="Proteomes" id="UP001163046">
    <property type="component" value="Unassembled WGS sequence"/>
</dbReference>
<feature type="transmembrane region" description="Helical" evidence="9">
    <location>
        <begin position="203"/>
        <end position="222"/>
    </location>
</feature>
<comment type="caution">
    <text evidence="10">The sequence shown here is derived from an EMBL/GenBank/DDBJ whole genome shotgun (WGS) entry which is preliminary data.</text>
</comment>
<dbReference type="PROSITE" id="PS50920">
    <property type="entry name" value="SOLCAR"/>
    <property type="match status" value="3"/>
</dbReference>
<dbReference type="Gene3D" id="1.50.40.10">
    <property type="entry name" value="Mitochondrial carrier domain"/>
    <property type="match status" value="1"/>
</dbReference>
<evidence type="ECO:0000256" key="5">
    <source>
        <dbReference type="ARBA" id="ARBA00022737"/>
    </source>
</evidence>
<dbReference type="GO" id="GO:0009083">
    <property type="term" value="P:branched-chain amino acid catabolic process"/>
    <property type="evidence" value="ECO:0007669"/>
    <property type="project" value="InterPro"/>
</dbReference>
<feature type="transmembrane region" description="Helical" evidence="9">
    <location>
        <begin position="20"/>
        <end position="39"/>
    </location>
</feature>
<dbReference type="PANTHER" id="PTHR46314:SF2">
    <property type="entry name" value="SOLUTE CARRIER FAMILY 25 MEMBER 44"/>
    <property type="match status" value="1"/>
</dbReference>
<evidence type="ECO:0000256" key="2">
    <source>
        <dbReference type="ARBA" id="ARBA00006375"/>
    </source>
</evidence>
<keyword evidence="11" id="KW-1185">Reference proteome</keyword>
<feature type="repeat" description="Solcar" evidence="7">
    <location>
        <begin position="202"/>
        <end position="286"/>
    </location>
</feature>
<dbReference type="Pfam" id="PF00153">
    <property type="entry name" value="Mito_carr"/>
    <property type="match status" value="3"/>
</dbReference>
<gene>
    <name evidence="10" type="ORF">OS493_003813</name>
</gene>
<dbReference type="GO" id="GO:0016020">
    <property type="term" value="C:membrane"/>
    <property type="evidence" value="ECO:0007669"/>
    <property type="project" value="UniProtKB-SubCell"/>
</dbReference>
<evidence type="ECO:0000256" key="1">
    <source>
        <dbReference type="ARBA" id="ARBA00004141"/>
    </source>
</evidence>
<comment type="subcellular location">
    <subcellularLocation>
        <location evidence="1">Membrane</location>
        <topology evidence="1">Multi-pass membrane protein</topology>
    </subcellularLocation>
</comment>
<dbReference type="InterPro" id="IPR042164">
    <property type="entry name" value="SLC25A44"/>
</dbReference>